<keyword evidence="1" id="KW-0812">Transmembrane</keyword>
<dbReference type="Proteomes" id="UP000091967">
    <property type="component" value="Unassembled WGS sequence"/>
</dbReference>
<protein>
    <recommendedName>
        <fullName evidence="2">AB hydrolase-1 domain-containing protein</fullName>
    </recommendedName>
</protein>
<dbReference type="PANTHER" id="PTHR37017">
    <property type="entry name" value="AB HYDROLASE-1 DOMAIN-CONTAINING PROTEIN-RELATED"/>
    <property type="match status" value="1"/>
</dbReference>
<sequence>MTRKPSLIFVPGAWHTPEYWGKVTSALEAQDYKCIPVTLPTTQSTSPSVNFSTDVKAVREAIMEETAQEQDVVIVAHSYGGAVGASAIKGLSRKNAEENKGNGHVIGLFLIGTGFVAAGISFLDAMGGKPPPLWATDYENNTMPLQLDPAEMFYHDMPEEDAKYWVGKLTDQALTSVTDGYEVSYEGWKDVPVWYIMTAEDKNFSLETQQMFAQSAKEAGADLVVREIASSHSPMLSKPDDTVKLLEDALAAFANA</sequence>
<keyword evidence="1" id="KW-1133">Transmembrane helix</keyword>
<dbReference type="EMBL" id="LYXU01000002">
    <property type="protein sequence ID" value="OBS24579.1"/>
    <property type="molecule type" value="Genomic_DNA"/>
</dbReference>
<evidence type="ECO:0000313" key="3">
    <source>
        <dbReference type="EMBL" id="OBS24579.1"/>
    </source>
</evidence>
<dbReference type="SUPFAM" id="SSF53474">
    <property type="entry name" value="alpha/beta-Hydrolases"/>
    <property type="match status" value="1"/>
</dbReference>
<feature type="domain" description="AB hydrolase-1" evidence="2">
    <location>
        <begin position="7"/>
        <end position="244"/>
    </location>
</feature>
<dbReference type="AlphaFoldDB" id="A0A1B8AVL4"/>
<reference evidence="3 4" key="1">
    <citation type="submission" date="2016-06" db="EMBL/GenBank/DDBJ databases">
        <title>Living apart together: crosstalk between the core and supernumerary genomes in a fungal plant pathogen.</title>
        <authorList>
            <person name="Vanheule A."/>
            <person name="Audenaert K."/>
            <person name="Warris S."/>
            <person name="Van De Geest H."/>
            <person name="Schijlen E."/>
            <person name="Hofte M."/>
            <person name="De Saeger S."/>
            <person name="Haesaert G."/>
            <person name="Waalwijk C."/>
            <person name="Van Der Lee T."/>
        </authorList>
    </citation>
    <scope>NUCLEOTIDE SEQUENCE [LARGE SCALE GENOMIC DNA]</scope>
    <source>
        <strain evidence="3 4">2516</strain>
    </source>
</reference>
<gene>
    <name evidence="3" type="ORF">FPOA_05121</name>
</gene>
<proteinExistence type="predicted"/>
<dbReference type="InterPro" id="IPR000073">
    <property type="entry name" value="AB_hydrolase_1"/>
</dbReference>
<name>A0A1B8AVL4_FUSPO</name>
<dbReference type="InterPro" id="IPR052897">
    <property type="entry name" value="Sec-Metab_Biosynth_Hydrolase"/>
</dbReference>
<keyword evidence="4" id="KW-1185">Reference proteome</keyword>
<accession>A0A1B8AVL4</accession>
<dbReference type="InterPro" id="IPR029058">
    <property type="entry name" value="AB_hydrolase_fold"/>
</dbReference>
<dbReference type="Gene3D" id="3.40.50.1820">
    <property type="entry name" value="alpha/beta hydrolase"/>
    <property type="match status" value="1"/>
</dbReference>
<evidence type="ECO:0000259" key="2">
    <source>
        <dbReference type="Pfam" id="PF12697"/>
    </source>
</evidence>
<evidence type="ECO:0000256" key="1">
    <source>
        <dbReference type="SAM" id="Phobius"/>
    </source>
</evidence>
<evidence type="ECO:0000313" key="4">
    <source>
        <dbReference type="Proteomes" id="UP000091967"/>
    </source>
</evidence>
<keyword evidence="1" id="KW-0472">Membrane</keyword>
<dbReference type="STRING" id="36050.A0A1B8AVL4"/>
<dbReference type="Pfam" id="PF12697">
    <property type="entry name" value="Abhydrolase_6"/>
    <property type="match status" value="1"/>
</dbReference>
<feature type="transmembrane region" description="Helical" evidence="1">
    <location>
        <begin position="103"/>
        <end position="123"/>
    </location>
</feature>
<dbReference type="PANTHER" id="PTHR37017:SF3">
    <property type="entry name" value="AB HYDROLASE-1 DOMAIN-CONTAINING PROTEIN"/>
    <property type="match status" value="1"/>
</dbReference>
<organism evidence="3 4">
    <name type="scientific">Fusarium poae</name>
    <dbReference type="NCBI Taxonomy" id="36050"/>
    <lineage>
        <taxon>Eukaryota</taxon>
        <taxon>Fungi</taxon>
        <taxon>Dikarya</taxon>
        <taxon>Ascomycota</taxon>
        <taxon>Pezizomycotina</taxon>
        <taxon>Sordariomycetes</taxon>
        <taxon>Hypocreomycetidae</taxon>
        <taxon>Hypocreales</taxon>
        <taxon>Nectriaceae</taxon>
        <taxon>Fusarium</taxon>
    </lineage>
</organism>
<comment type="caution">
    <text evidence="3">The sequence shown here is derived from an EMBL/GenBank/DDBJ whole genome shotgun (WGS) entry which is preliminary data.</text>
</comment>
<dbReference type="OMA" id="DYENNTM"/>